<organism evidence="1 2">
    <name type="scientific">Candidatus Schmidhempelia bombi str. Bimp</name>
    <dbReference type="NCBI Taxonomy" id="1387197"/>
    <lineage>
        <taxon>Bacteria</taxon>
        <taxon>Pseudomonadati</taxon>
        <taxon>Pseudomonadota</taxon>
        <taxon>Gammaproteobacteria</taxon>
        <taxon>Orbales</taxon>
        <taxon>Orbaceae</taxon>
        <taxon>Candidatus Schmidhempelia</taxon>
    </lineage>
</organism>
<accession>A0AB94IDH7</accession>
<gene>
    <name evidence="1" type="ORF">O970_03600</name>
</gene>
<keyword evidence="2" id="KW-1185">Reference proteome</keyword>
<protein>
    <recommendedName>
        <fullName evidence="3">GyrI-like small molecule binding domain-containing protein</fullName>
    </recommendedName>
</protein>
<dbReference type="RefSeq" id="WP_130575716.1">
    <property type="nucleotide sequence ID" value="NZ_AWGA01000036.1"/>
</dbReference>
<sequence>MTDVSEREVPDGNSRTQIKVYVDFDYKVEGIPDWVKSPKLKKLYSEFLDSDEKEVGIHQIYLIKQADGLYSDGSIREIMMKPK</sequence>
<evidence type="ECO:0000313" key="1">
    <source>
        <dbReference type="EMBL" id="TEA27519.1"/>
    </source>
</evidence>
<evidence type="ECO:0008006" key="3">
    <source>
        <dbReference type="Google" id="ProtNLM"/>
    </source>
</evidence>
<name>A0AB94IDH7_9GAMM</name>
<dbReference type="EMBL" id="AWGA01000036">
    <property type="protein sequence ID" value="TEA27519.1"/>
    <property type="molecule type" value="Genomic_DNA"/>
</dbReference>
<reference evidence="1 2" key="1">
    <citation type="journal article" date="2014" name="Appl. Environ. Microbiol.">
        <title>Genomic features of a bumble bee symbiont reflect its host environment.</title>
        <authorList>
            <person name="Martinson V.G."/>
            <person name="Magoc T."/>
            <person name="Koch H."/>
            <person name="Salzberg S.L."/>
            <person name="Moran N.A."/>
        </authorList>
    </citation>
    <scope>NUCLEOTIDE SEQUENCE [LARGE SCALE GENOMIC DNA]</scope>
    <source>
        <strain evidence="1 2">Bimp</strain>
    </source>
</reference>
<evidence type="ECO:0000313" key="2">
    <source>
        <dbReference type="Proteomes" id="UP000506160"/>
    </source>
</evidence>
<dbReference type="Proteomes" id="UP000506160">
    <property type="component" value="Unassembled WGS sequence"/>
</dbReference>
<comment type="caution">
    <text evidence="1">The sequence shown here is derived from an EMBL/GenBank/DDBJ whole genome shotgun (WGS) entry which is preliminary data.</text>
</comment>
<proteinExistence type="predicted"/>
<dbReference type="AlphaFoldDB" id="A0AB94IDH7"/>